<accession>A0A9P8L4V1</accession>
<dbReference type="InterPro" id="IPR036388">
    <property type="entry name" value="WH-like_DNA-bd_sf"/>
</dbReference>
<evidence type="ECO:0000313" key="4">
    <source>
        <dbReference type="EMBL" id="KAH0543708.1"/>
    </source>
</evidence>
<dbReference type="EMBL" id="JAGHQL010000028">
    <property type="protein sequence ID" value="KAH0543708.1"/>
    <property type="molecule type" value="Genomic_DNA"/>
</dbReference>
<evidence type="ECO:0000256" key="2">
    <source>
        <dbReference type="SAM" id="MobiDB-lite"/>
    </source>
</evidence>
<reference evidence="4" key="1">
    <citation type="submission" date="2021-03" db="EMBL/GenBank/DDBJ databases">
        <title>Comparative genomics and phylogenomic investigation of the class Geoglossomycetes provide insights into ecological specialization and systematics.</title>
        <authorList>
            <person name="Melie T."/>
            <person name="Pirro S."/>
            <person name="Miller A.N."/>
            <person name="Quandt A."/>
        </authorList>
    </citation>
    <scope>NUCLEOTIDE SEQUENCE</scope>
    <source>
        <strain evidence="4">GBOQ0MN5Z8</strain>
    </source>
</reference>
<dbReference type="Proteomes" id="UP000698800">
    <property type="component" value="Unassembled WGS sequence"/>
</dbReference>
<dbReference type="GO" id="GO:0003824">
    <property type="term" value="F:catalytic activity"/>
    <property type="evidence" value="ECO:0007669"/>
    <property type="project" value="InterPro"/>
</dbReference>
<dbReference type="Pfam" id="PF01035">
    <property type="entry name" value="DNA_binding_1"/>
    <property type="match status" value="1"/>
</dbReference>
<gene>
    <name evidence="4" type="ORF">FGG08_002024</name>
</gene>
<feature type="region of interest" description="Disordered" evidence="2">
    <location>
        <begin position="120"/>
        <end position="140"/>
    </location>
</feature>
<dbReference type="PANTHER" id="PTHR42942:SF1">
    <property type="entry name" value="ALKYLTRANSFERASE-LIKE PROTEIN 1"/>
    <property type="match status" value="1"/>
</dbReference>
<dbReference type="InterPro" id="IPR052520">
    <property type="entry name" value="ATL_DNA_repair"/>
</dbReference>
<protein>
    <recommendedName>
        <fullName evidence="3">Methylated-DNA-[protein]-cysteine S-methyltransferase DNA binding domain-containing protein</fullName>
    </recommendedName>
</protein>
<evidence type="ECO:0000313" key="5">
    <source>
        <dbReference type="Proteomes" id="UP000698800"/>
    </source>
</evidence>
<feature type="domain" description="Methylated-DNA-[protein]-cysteine S-methyltransferase DNA binding" evidence="3">
    <location>
        <begin position="10"/>
        <end position="98"/>
    </location>
</feature>
<dbReference type="SUPFAM" id="SSF46767">
    <property type="entry name" value="Methylated DNA-protein cysteine methyltransferase, C-terminal domain"/>
    <property type="match status" value="1"/>
</dbReference>
<feature type="compositionally biased region" description="Acidic residues" evidence="2">
    <location>
        <begin position="127"/>
        <end position="140"/>
    </location>
</feature>
<dbReference type="OrthoDB" id="2548197at2759"/>
<keyword evidence="1" id="KW-0227">DNA damage</keyword>
<keyword evidence="5" id="KW-1185">Reference proteome</keyword>
<sequence>MARTDEAEAFFTAVYLACQEIPRGRVTSYGHIGRLIGKPECPRQVGICLRHLPTDPDAEFNSDSVPWQRVINSRGVISPRRHSSGASRQATALEQEGVAVERGSLGELKVDLEVYGWFPRRLPSREDDGDYSDELEGDEE</sequence>
<evidence type="ECO:0000256" key="1">
    <source>
        <dbReference type="ARBA" id="ARBA00022763"/>
    </source>
</evidence>
<comment type="caution">
    <text evidence="4">The sequence shown here is derived from an EMBL/GenBank/DDBJ whole genome shotgun (WGS) entry which is preliminary data.</text>
</comment>
<dbReference type="PANTHER" id="PTHR42942">
    <property type="entry name" value="6-O-METHYLGUANINE DNA METHYLTRANSFERASE"/>
    <property type="match status" value="1"/>
</dbReference>
<organism evidence="4 5">
    <name type="scientific">Glutinoglossum americanum</name>
    <dbReference type="NCBI Taxonomy" id="1670608"/>
    <lineage>
        <taxon>Eukaryota</taxon>
        <taxon>Fungi</taxon>
        <taxon>Dikarya</taxon>
        <taxon>Ascomycota</taxon>
        <taxon>Pezizomycotina</taxon>
        <taxon>Geoglossomycetes</taxon>
        <taxon>Geoglossales</taxon>
        <taxon>Geoglossaceae</taxon>
        <taxon>Glutinoglossum</taxon>
    </lineage>
</organism>
<dbReference type="InterPro" id="IPR036217">
    <property type="entry name" value="MethylDNA_cys_MeTrfase_DNAb"/>
</dbReference>
<proteinExistence type="predicted"/>
<dbReference type="AlphaFoldDB" id="A0A9P8L4V1"/>
<dbReference type="InterPro" id="IPR014048">
    <property type="entry name" value="MethylDNA_cys_MeTrfase_DNA-bd"/>
</dbReference>
<dbReference type="Gene3D" id="1.10.10.10">
    <property type="entry name" value="Winged helix-like DNA-binding domain superfamily/Winged helix DNA-binding domain"/>
    <property type="match status" value="1"/>
</dbReference>
<dbReference type="GO" id="GO:0006281">
    <property type="term" value="P:DNA repair"/>
    <property type="evidence" value="ECO:0007669"/>
    <property type="project" value="InterPro"/>
</dbReference>
<dbReference type="CDD" id="cd06445">
    <property type="entry name" value="ATase"/>
    <property type="match status" value="1"/>
</dbReference>
<name>A0A9P8L4V1_9PEZI</name>
<evidence type="ECO:0000259" key="3">
    <source>
        <dbReference type="Pfam" id="PF01035"/>
    </source>
</evidence>